<feature type="domain" description="Aminoacyl-transfer RNA synthetases class-II family profile" evidence="9">
    <location>
        <begin position="362"/>
        <end position="735"/>
    </location>
</feature>
<evidence type="ECO:0000256" key="1">
    <source>
        <dbReference type="ARBA" id="ARBA00022598"/>
    </source>
</evidence>
<dbReference type="OrthoDB" id="21243at2759"/>
<dbReference type="PANTHER" id="PTHR42918">
    <property type="entry name" value="LYSYL-TRNA SYNTHETASE"/>
    <property type="match status" value="1"/>
</dbReference>
<keyword evidence="8" id="KW-0732">Signal</keyword>
<keyword evidence="1 10" id="KW-0436">Ligase</keyword>
<dbReference type="GO" id="GO:0006430">
    <property type="term" value="P:lysyl-tRNA aminoacylation"/>
    <property type="evidence" value="ECO:0007669"/>
    <property type="project" value="InterPro"/>
</dbReference>
<dbReference type="SUPFAM" id="SSF50249">
    <property type="entry name" value="Nucleic acid-binding proteins"/>
    <property type="match status" value="1"/>
</dbReference>
<keyword evidence="2" id="KW-0547">Nucleotide-binding</keyword>
<dbReference type="AlphaFoldDB" id="A0A976M6V2"/>
<dbReference type="Gene3D" id="3.30.930.10">
    <property type="entry name" value="Bira Bifunctional Protein, Domain 2"/>
    <property type="match status" value="1"/>
</dbReference>
<dbReference type="Proteomes" id="UP000244803">
    <property type="component" value="Chromosome 4"/>
</dbReference>
<organism evidence="10 11">
    <name type="scientific">Theileria orientalis</name>
    <dbReference type="NCBI Taxonomy" id="68886"/>
    <lineage>
        <taxon>Eukaryota</taxon>
        <taxon>Sar</taxon>
        <taxon>Alveolata</taxon>
        <taxon>Apicomplexa</taxon>
        <taxon>Aconoidasida</taxon>
        <taxon>Piroplasmida</taxon>
        <taxon>Theileriidae</taxon>
        <taxon>Theileria</taxon>
    </lineage>
</organism>
<evidence type="ECO:0000256" key="6">
    <source>
        <dbReference type="SAM" id="Coils"/>
    </source>
</evidence>
<sequence>MFLYRYYLSSILLFWSTSSTKLCSSFQINHVKFQHWLHVVKPLVNGSFNDNGRPYDHSLNYRTPHTFNLNLVTLSLENNNLNNSERFVNGKKYNAVSLQSSNESPFDENNRLLPNDSTTQNNLKHKSADRSNLISHLCSYDDNPHLIQQIQSRLNNYEALINRFKVNPYPEVASNDYDDFSTVISENRFLNNGEETERCYKVYGRVESIRFDGHFMDIVNINRDFKNYTNAELIQKRLTRNNKIQAMFRLEEPIVVCYGHYKGELNGSKDENETVLCKQIVGTVDIGDVLELYGNIKKTNLGEISIVPKRINFLSKCLIPPPSKQHGLKDVETRFRLRHLDLMMNDKSRMYLLKRYHIIGKIRKFLSENDYMEVDTPILNHYGMGNLAESFETYYNKLHQKVKLRIAPEFSIKKLLLGLPFKKVFEIGKCFRNEGTSLMHSPEFTMVEIYEKMVDCNKMIDLFQRIVNYVLSYSTTNPFEEPASYDPSDNVTNSTEIDGGVSDAKEKSDRKRDLGTMYEVKWSRKRFDDAIKEYTGIDIKLYNKKELEDRLHELNETNNSNEQSSGEQLKGIFSTWGEVANEIFEKYVVPKLRYPVHITDLPVQISPLCYYNLNEVGMGKCDNGTSGDANGFDSSHDDCKLSSSRFESYLGGMEVAHGCTEQCNPLILASRLANNYSNGLGENGVESKQTVGKEVDKEFMHSAFCGMEPMSGLGIGVDRLVMFVTRAKNIKEIQPLPSLRKL</sequence>
<dbReference type="InterPro" id="IPR045864">
    <property type="entry name" value="aa-tRNA-synth_II/BPL/LPL"/>
</dbReference>
<dbReference type="EMBL" id="CP056067">
    <property type="protein sequence ID" value="UKJ89725.2"/>
    <property type="molecule type" value="Genomic_DNA"/>
</dbReference>
<evidence type="ECO:0000256" key="2">
    <source>
        <dbReference type="ARBA" id="ARBA00022741"/>
    </source>
</evidence>
<reference evidence="10" key="1">
    <citation type="submission" date="2022-07" db="EMBL/GenBank/DDBJ databases">
        <title>Evaluation of T. orientalis genome assembly methods using nanopore sequencing and analysis of variation between genomes.</title>
        <authorList>
            <person name="Yam J."/>
            <person name="Micallef M.L."/>
            <person name="Liu M."/>
            <person name="Djordjevic S.P."/>
            <person name="Bogema D.R."/>
            <person name="Jenkins C."/>
        </authorList>
    </citation>
    <scope>NUCLEOTIDE SEQUENCE</scope>
    <source>
        <strain evidence="10">Fish Creek</strain>
    </source>
</reference>
<dbReference type="InterPro" id="IPR006195">
    <property type="entry name" value="aa-tRNA-synth_II"/>
</dbReference>
<evidence type="ECO:0000259" key="9">
    <source>
        <dbReference type="PROSITE" id="PS50862"/>
    </source>
</evidence>
<dbReference type="PANTHER" id="PTHR42918:SF15">
    <property type="entry name" value="LYSINE--TRNA LIGASE, CHLOROPLASTIC_MITOCHONDRIAL"/>
    <property type="match status" value="1"/>
</dbReference>
<dbReference type="Gene3D" id="2.40.50.140">
    <property type="entry name" value="Nucleic acid-binding proteins"/>
    <property type="match status" value="1"/>
</dbReference>
<evidence type="ECO:0000256" key="5">
    <source>
        <dbReference type="ARBA" id="ARBA00030563"/>
    </source>
</evidence>
<feature type="coiled-coil region" evidence="6">
    <location>
        <begin position="537"/>
        <end position="564"/>
    </location>
</feature>
<evidence type="ECO:0000313" key="10">
    <source>
        <dbReference type="EMBL" id="UKJ89725.2"/>
    </source>
</evidence>
<name>A0A976M6V2_THEOR</name>
<feature type="region of interest" description="Disordered" evidence="7">
    <location>
        <begin position="101"/>
        <end position="123"/>
    </location>
</feature>
<feature type="compositionally biased region" description="Polar residues" evidence="7">
    <location>
        <begin position="487"/>
        <end position="496"/>
    </location>
</feature>
<dbReference type="Pfam" id="PF00152">
    <property type="entry name" value="tRNA-synt_2"/>
    <property type="match status" value="1"/>
</dbReference>
<dbReference type="InterPro" id="IPR012340">
    <property type="entry name" value="NA-bd_OB-fold"/>
</dbReference>
<evidence type="ECO:0000256" key="4">
    <source>
        <dbReference type="ARBA" id="ARBA00023146"/>
    </source>
</evidence>
<dbReference type="GO" id="GO:0005829">
    <property type="term" value="C:cytosol"/>
    <property type="evidence" value="ECO:0007669"/>
    <property type="project" value="TreeGrafter"/>
</dbReference>
<dbReference type="GO" id="GO:0005524">
    <property type="term" value="F:ATP binding"/>
    <property type="evidence" value="ECO:0007669"/>
    <property type="project" value="UniProtKB-KW"/>
</dbReference>
<evidence type="ECO:0000256" key="3">
    <source>
        <dbReference type="ARBA" id="ARBA00022840"/>
    </source>
</evidence>
<feature type="chain" id="PRO_5037377383" description="Lysyl-tRNA synthetase" evidence="8">
    <location>
        <begin position="26"/>
        <end position="742"/>
    </location>
</feature>
<accession>A0A976M6V2</accession>
<dbReference type="PROSITE" id="PS50862">
    <property type="entry name" value="AA_TRNA_LIGASE_II"/>
    <property type="match status" value="1"/>
</dbReference>
<keyword evidence="4" id="KW-0030">Aminoacyl-tRNA synthetase</keyword>
<dbReference type="InterPro" id="IPR018149">
    <property type="entry name" value="Lys-tRNA-synth_II_C"/>
</dbReference>
<keyword evidence="6" id="KW-0175">Coiled coil</keyword>
<dbReference type="SUPFAM" id="SSF55681">
    <property type="entry name" value="Class II aaRS and biotin synthetases"/>
    <property type="match status" value="1"/>
</dbReference>
<evidence type="ECO:0000256" key="8">
    <source>
        <dbReference type="SAM" id="SignalP"/>
    </source>
</evidence>
<dbReference type="InterPro" id="IPR004364">
    <property type="entry name" value="Aa-tRNA-synt_II"/>
</dbReference>
<evidence type="ECO:0000313" key="11">
    <source>
        <dbReference type="Proteomes" id="UP000244803"/>
    </source>
</evidence>
<dbReference type="GO" id="GO:0000049">
    <property type="term" value="F:tRNA binding"/>
    <property type="evidence" value="ECO:0007669"/>
    <property type="project" value="TreeGrafter"/>
</dbReference>
<protein>
    <recommendedName>
        <fullName evidence="5">Lysyl-tRNA synthetase</fullName>
    </recommendedName>
</protein>
<gene>
    <name evidence="10" type="ORF">MACJ_002979</name>
</gene>
<feature type="region of interest" description="Disordered" evidence="7">
    <location>
        <begin position="481"/>
        <end position="508"/>
    </location>
</feature>
<proteinExistence type="predicted"/>
<feature type="signal peptide" evidence="8">
    <location>
        <begin position="1"/>
        <end position="25"/>
    </location>
</feature>
<keyword evidence="3" id="KW-0067">ATP-binding</keyword>
<evidence type="ECO:0000256" key="7">
    <source>
        <dbReference type="SAM" id="MobiDB-lite"/>
    </source>
</evidence>
<dbReference type="CDD" id="cd04322">
    <property type="entry name" value="LysRS_N"/>
    <property type="match status" value="1"/>
</dbReference>
<dbReference type="InterPro" id="IPR044136">
    <property type="entry name" value="Lys-tRNA-ligase_II_N"/>
</dbReference>
<dbReference type="PRINTS" id="PR00982">
    <property type="entry name" value="TRNASYNTHLYS"/>
</dbReference>
<dbReference type="GO" id="GO:0004824">
    <property type="term" value="F:lysine-tRNA ligase activity"/>
    <property type="evidence" value="ECO:0007669"/>
    <property type="project" value="InterPro"/>
</dbReference>